<evidence type="ECO:0000313" key="3">
    <source>
        <dbReference type="Proteomes" id="UP000681720"/>
    </source>
</evidence>
<accession>A0A8S2ZKZ8</accession>
<keyword evidence="1" id="KW-1133">Transmembrane helix</keyword>
<dbReference type="AlphaFoldDB" id="A0A8S2ZKZ8"/>
<keyword evidence="1" id="KW-0812">Transmembrane</keyword>
<dbReference type="EMBL" id="CAJOBJ010115346">
    <property type="protein sequence ID" value="CAF4650751.1"/>
    <property type="molecule type" value="Genomic_DNA"/>
</dbReference>
<keyword evidence="1" id="KW-0472">Membrane</keyword>
<evidence type="ECO:0000256" key="1">
    <source>
        <dbReference type="SAM" id="Phobius"/>
    </source>
</evidence>
<gene>
    <name evidence="2" type="ORF">GIL414_LOCUS41046</name>
</gene>
<comment type="caution">
    <text evidence="2">The sequence shown here is derived from an EMBL/GenBank/DDBJ whole genome shotgun (WGS) entry which is preliminary data.</text>
</comment>
<dbReference type="Proteomes" id="UP000681720">
    <property type="component" value="Unassembled WGS sequence"/>
</dbReference>
<sequence>QLSSSNVNLNKIPPNVSVRQHSALYTLRTVVITLLITVLMLSLTVIVSTYIYAYRHPTSPPGMWLLEHRPSNYIARFKNF</sequence>
<organism evidence="2 3">
    <name type="scientific">Rotaria magnacalcarata</name>
    <dbReference type="NCBI Taxonomy" id="392030"/>
    <lineage>
        <taxon>Eukaryota</taxon>
        <taxon>Metazoa</taxon>
        <taxon>Spiralia</taxon>
        <taxon>Gnathifera</taxon>
        <taxon>Rotifera</taxon>
        <taxon>Eurotatoria</taxon>
        <taxon>Bdelloidea</taxon>
        <taxon>Philodinida</taxon>
        <taxon>Philodinidae</taxon>
        <taxon>Rotaria</taxon>
    </lineage>
</organism>
<feature type="transmembrane region" description="Helical" evidence="1">
    <location>
        <begin position="30"/>
        <end position="53"/>
    </location>
</feature>
<evidence type="ECO:0000313" key="2">
    <source>
        <dbReference type="EMBL" id="CAF4650751.1"/>
    </source>
</evidence>
<name>A0A8S2ZKZ8_9BILA</name>
<reference evidence="2" key="1">
    <citation type="submission" date="2021-02" db="EMBL/GenBank/DDBJ databases">
        <authorList>
            <person name="Nowell W R."/>
        </authorList>
    </citation>
    <scope>NUCLEOTIDE SEQUENCE</scope>
</reference>
<feature type="non-terminal residue" evidence="2">
    <location>
        <position position="80"/>
    </location>
</feature>
<proteinExistence type="predicted"/>
<feature type="non-terminal residue" evidence="2">
    <location>
        <position position="1"/>
    </location>
</feature>
<protein>
    <submittedName>
        <fullName evidence="2">Uncharacterized protein</fullName>
    </submittedName>
</protein>